<name>A0AA88H7L8_ARTSF</name>
<comment type="caution">
    <text evidence="2">The sequence shown here is derived from an EMBL/GenBank/DDBJ whole genome shotgun (WGS) entry which is preliminary data.</text>
</comment>
<evidence type="ECO:0000313" key="2">
    <source>
        <dbReference type="EMBL" id="KAK2702171.1"/>
    </source>
</evidence>
<proteinExistence type="predicted"/>
<feature type="chain" id="PRO_5041698147" evidence="1">
    <location>
        <begin position="22"/>
        <end position="178"/>
    </location>
</feature>
<evidence type="ECO:0000313" key="3">
    <source>
        <dbReference type="Proteomes" id="UP001187531"/>
    </source>
</evidence>
<dbReference type="Proteomes" id="UP001187531">
    <property type="component" value="Unassembled WGS sequence"/>
</dbReference>
<gene>
    <name evidence="2" type="ORF">QYM36_019214</name>
</gene>
<protein>
    <submittedName>
        <fullName evidence="2">Uncharacterized protein</fullName>
    </submittedName>
</protein>
<dbReference type="AlphaFoldDB" id="A0AA88H7L8"/>
<dbReference type="EMBL" id="JAVRJZ010000714">
    <property type="protein sequence ID" value="KAK2702171.1"/>
    <property type="molecule type" value="Genomic_DNA"/>
</dbReference>
<accession>A0AA88H7L8</accession>
<feature type="signal peptide" evidence="1">
    <location>
        <begin position="1"/>
        <end position="21"/>
    </location>
</feature>
<organism evidence="2 3">
    <name type="scientific">Artemia franciscana</name>
    <name type="common">Brine shrimp</name>
    <name type="synonym">Artemia sanfranciscana</name>
    <dbReference type="NCBI Taxonomy" id="6661"/>
    <lineage>
        <taxon>Eukaryota</taxon>
        <taxon>Metazoa</taxon>
        <taxon>Ecdysozoa</taxon>
        <taxon>Arthropoda</taxon>
        <taxon>Crustacea</taxon>
        <taxon>Branchiopoda</taxon>
        <taxon>Anostraca</taxon>
        <taxon>Artemiidae</taxon>
        <taxon>Artemia</taxon>
    </lineage>
</organism>
<keyword evidence="1" id="KW-0732">Signal</keyword>
<evidence type="ECO:0000256" key="1">
    <source>
        <dbReference type="SAM" id="SignalP"/>
    </source>
</evidence>
<keyword evidence="3" id="KW-1185">Reference proteome</keyword>
<reference evidence="2" key="1">
    <citation type="submission" date="2023-07" db="EMBL/GenBank/DDBJ databases">
        <title>Chromosome-level genome assembly of Artemia franciscana.</title>
        <authorList>
            <person name="Jo E."/>
        </authorList>
    </citation>
    <scope>NUCLEOTIDE SEQUENCE</scope>
    <source>
        <tissue evidence="2">Whole body</tissue>
    </source>
</reference>
<sequence length="178" mass="20827">MFSPLSFAIHLTLIFMKPCCKFWIHAVSCLPRLWDKEIAELVNNISGHICKRLRMMRGDLVFSDFMAGFIILYKKRNSSLRSDNTTNPPVMTPQARVMTNSPLPEMNQFWEDREWCNHSVMWANHFVKYAAGAYKLNELHSRRNLRRTCSRDDLPLYVVDSRVCCCRLQKFKEQCSGG</sequence>